<reference evidence="1 2" key="1">
    <citation type="submission" date="2018-08" db="EMBL/GenBank/DDBJ databases">
        <title>A genome reference for cultivated species of the human gut microbiota.</title>
        <authorList>
            <person name="Zou Y."/>
            <person name="Xue W."/>
            <person name="Luo G."/>
        </authorList>
    </citation>
    <scope>NUCLEOTIDE SEQUENCE [LARGE SCALE GENOMIC DNA]</scope>
    <source>
        <strain evidence="1 2">AM35-14</strain>
    </source>
</reference>
<proteinExistence type="predicted"/>
<dbReference type="RefSeq" id="WP_002572472.1">
    <property type="nucleotide sequence ID" value="NZ_CBCSIM010000051.1"/>
</dbReference>
<dbReference type="AlphaFoldDB" id="A0A414AZW0"/>
<accession>A0A414AZW0</accession>
<name>A0A414AZW0_9FIRM</name>
<gene>
    <name evidence="1" type="ORF">DW839_04560</name>
</gene>
<organism evidence="1 2">
    <name type="scientific">Enterocloster bolteae</name>
    <dbReference type="NCBI Taxonomy" id="208479"/>
    <lineage>
        <taxon>Bacteria</taxon>
        <taxon>Bacillati</taxon>
        <taxon>Bacillota</taxon>
        <taxon>Clostridia</taxon>
        <taxon>Lachnospirales</taxon>
        <taxon>Lachnospiraceae</taxon>
        <taxon>Enterocloster</taxon>
    </lineage>
</organism>
<dbReference type="EMBL" id="QSHZ01000003">
    <property type="protein sequence ID" value="RHC58034.1"/>
    <property type="molecule type" value="Genomic_DNA"/>
</dbReference>
<sequence length="104" mass="11889">MSIFGIGTNSQETDNGELKGQMYHIACMAWFPAYSKDPIPVSFKFMGDDGSCQRVSDISVMEDEEKNYAGIPSREYKCKAFIGGLEQIFKLVYFTEEYKWVMVI</sequence>
<comment type="caution">
    <text evidence="1">The sequence shown here is derived from an EMBL/GenBank/DDBJ whole genome shotgun (WGS) entry which is preliminary data.</text>
</comment>
<evidence type="ECO:0000313" key="1">
    <source>
        <dbReference type="EMBL" id="RHC58034.1"/>
    </source>
</evidence>
<dbReference type="Proteomes" id="UP000283975">
    <property type="component" value="Unassembled WGS sequence"/>
</dbReference>
<evidence type="ECO:0000313" key="2">
    <source>
        <dbReference type="Proteomes" id="UP000283975"/>
    </source>
</evidence>
<protein>
    <submittedName>
        <fullName evidence="1">Uncharacterized protein</fullName>
    </submittedName>
</protein>